<evidence type="ECO:0000313" key="2">
    <source>
        <dbReference type="Proteomes" id="UP001224122"/>
    </source>
</evidence>
<dbReference type="InterPro" id="IPR036412">
    <property type="entry name" value="HAD-like_sf"/>
</dbReference>
<dbReference type="Pfam" id="PF08282">
    <property type="entry name" value="Hydrolase_3"/>
    <property type="match status" value="1"/>
</dbReference>
<dbReference type="PROSITE" id="PS01228">
    <property type="entry name" value="COF_1"/>
    <property type="match status" value="1"/>
</dbReference>
<dbReference type="InterPro" id="IPR023214">
    <property type="entry name" value="HAD_sf"/>
</dbReference>
<dbReference type="SFLD" id="SFLDG01140">
    <property type="entry name" value="C2.B:_Phosphomannomutase_and_P"/>
    <property type="match status" value="1"/>
</dbReference>
<dbReference type="Proteomes" id="UP001224122">
    <property type="component" value="Unassembled WGS sequence"/>
</dbReference>
<accession>A0ABT9XRA6</accession>
<sequence>MSLIAIDLDGTLLNHHNEISEENIRAIQYAQEMGIEIAISTGRAYFDVKKICEKAGLSTFVIGTNGATIHSKDNKRISATTLDKRHVLSILQWLDERDYYYEVFTDKAIYALKKRRENFHNEIQRLKSTNLEADMKELVEIAERQFDQFGYVLVENYHDILKQEEDFYNILACSFDKKKLKEGWEQFIEFDELLVVSSADHNIEITNKNASKGIALEKLASLTNSSLNRSMAIGDSNNDLSMLKRVGYGVAMGNAKDEIKEVCTATTLKNDENGVAHAIYRYLENLVVQ</sequence>
<dbReference type="NCBIfam" id="TIGR01484">
    <property type="entry name" value="HAD-SF-IIB"/>
    <property type="match status" value="1"/>
</dbReference>
<protein>
    <submittedName>
        <fullName evidence="1">Cof subfamily protein (Haloacid dehalogenase superfamily)</fullName>
    </submittedName>
</protein>
<dbReference type="EMBL" id="JAUSTW010000001">
    <property type="protein sequence ID" value="MDQ0197474.1"/>
    <property type="molecule type" value="Genomic_DNA"/>
</dbReference>
<dbReference type="RefSeq" id="WP_307404229.1">
    <property type="nucleotide sequence ID" value="NZ_JAUSTW010000001.1"/>
</dbReference>
<organism evidence="1 2">
    <name type="scientific">Neobacillus ginsengisoli</name>
    <dbReference type="NCBI Taxonomy" id="904295"/>
    <lineage>
        <taxon>Bacteria</taxon>
        <taxon>Bacillati</taxon>
        <taxon>Bacillota</taxon>
        <taxon>Bacilli</taxon>
        <taxon>Bacillales</taxon>
        <taxon>Bacillaceae</taxon>
        <taxon>Neobacillus</taxon>
    </lineage>
</organism>
<proteinExistence type="predicted"/>
<evidence type="ECO:0000313" key="1">
    <source>
        <dbReference type="EMBL" id="MDQ0197474.1"/>
    </source>
</evidence>
<dbReference type="SFLD" id="SFLDS00003">
    <property type="entry name" value="Haloacid_Dehalogenase"/>
    <property type="match status" value="1"/>
</dbReference>
<dbReference type="CDD" id="cd07516">
    <property type="entry name" value="HAD_Pase"/>
    <property type="match status" value="1"/>
</dbReference>
<dbReference type="InterPro" id="IPR006379">
    <property type="entry name" value="HAD-SF_hydro_IIB"/>
</dbReference>
<dbReference type="SUPFAM" id="SSF56784">
    <property type="entry name" value="HAD-like"/>
    <property type="match status" value="1"/>
</dbReference>
<dbReference type="InterPro" id="IPR000150">
    <property type="entry name" value="Cof"/>
</dbReference>
<dbReference type="Gene3D" id="3.30.1240.10">
    <property type="match status" value="1"/>
</dbReference>
<dbReference type="NCBIfam" id="TIGR00099">
    <property type="entry name" value="Cof-subfamily"/>
    <property type="match status" value="1"/>
</dbReference>
<comment type="caution">
    <text evidence="1">The sequence shown here is derived from an EMBL/GenBank/DDBJ whole genome shotgun (WGS) entry which is preliminary data.</text>
</comment>
<reference evidence="1 2" key="1">
    <citation type="submission" date="2023-07" db="EMBL/GenBank/DDBJ databases">
        <title>Genomic Encyclopedia of Type Strains, Phase IV (KMG-IV): sequencing the most valuable type-strain genomes for metagenomic binning, comparative biology and taxonomic classification.</title>
        <authorList>
            <person name="Goeker M."/>
        </authorList>
    </citation>
    <scope>NUCLEOTIDE SEQUENCE [LARGE SCALE GENOMIC DNA]</scope>
    <source>
        <strain evidence="1 2">DSM 27594</strain>
    </source>
</reference>
<keyword evidence="2" id="KW-1185">Reference proteome</keyword>
<dbReference type="PANTHER" id="PTHR10000">
    <property type="entry name" value="PHOSPHOSERINE PHOSPHATASE"/>
    <property type="match status" value="1"/>
</dbReference>
<dbReference type="PROSITE" id="PS01229">
    <property type="entry name" value="COF_2"/>
    <property type="match status" value="1"/>
</dbReference>
<gene>
    <name evidence="1" type="ORF">J2S10_000579</name>
</gene>
<dbReference type="SFLD" id="SFLDG01144">
    <property type="entry name" value="C2.B.4:_PGP_Like"/>
    <property type="match status" value="1"/>
</dbReference>
<dbReference type="PANTHER" id="PTHR10000:SF55">
    <property type="entry name" value="5-AMINO-6-(5-PHOSPHO-D-RIBITYLAMINO)URACIL PHOSPHATASE YCSE"/>
    <property type="match status" value="1"/>
</dbReference>
<name>A0ABT9XRA6_9BACI</name>
<dbReference type="Gene3D" id="3.40.50.1000">
    <property type="entry name" value="HAD superfamily/HAD-like"/>
    <property type="match status" value="1"/>
</dbReference>